<evidence type="ECO:0000256" key="1">
    <source>
        <dbReference type="ARBA" id="ARBA00004141"/>
    </source>
</evidence>
<accession>A0ABP8J9J5</accession>
<feature type="transmembrane region" description="Helical" evidence="7">
    <location>
        <begin position="452"/>
        <end position="472"/>
    </location>
</feature>
<dbReference type="Gene3D" id="3.20.20.80">
    <property type="entry name" value="Glycosidases"/>
    <property type="match status" value="1"/>
</dbReference>
<evidence type="ECO:0000256" key="4">
    <source>
        <dbReference type="ARBA" id="ARBA00022692"/>
    </source>
</evidence>
<proteinExistence type="predicted"/>
<dbReference type="SUPFAM" id="SSF53448">
    <property type="entry name" value="Nucleotide-diphospho-sugar transferases"/>
    <property type="match status" value="1"/>
</dbReference>
<sequence length="795" mass="88808">MRLLVVLGIVCMAQFVYWFADASHIGYAPLFWLLAVSVGFKLLRMAHEWYHYVNVREPMRPAGPHAPLTVDVLTTACPGEPHAMIVRTLEAMQRIRYPHTSYLCDEGNDPYLRAVCERLGVVHVTRTVKVNAKAGNINNALRQATGECCVVLDPDHEPSPDFLDRVMPYFENPQIGFVQVVQAYGNQHESLVARGAAEQTYHFYGPLMMGMNTYGTAQAIGANCTFRRAALDSIGGHAAGLTEDMHTAMRLHAAGWKSVYVPEVLSRGLVPASLGAYYAQQLKWARGAFDLLFRVYPALFSRFSWQQKIHYFTLPLYFLLGVVALIDLFVPLASLWLSKFPWHVSLPDFAAHMLPLMGVGLLIRLTAQRWLREPHEAGLHLAGGLLRVGTWWIYTLGFVYTLLNVKVPYIPTPKEGEARNEWLISLPNLALLVASLALAVHGLLLMHDAYGWVLAGLALINAAIMLAVVLMGQQALLNRLREKLHHRTVIQPIAQTLQRLHSWAHEGLLLKLPRVAIPLAFVLVSVSGASQWKLDEWKAQKQQYINDLWLLTGDAQVHTGSELRRPRASHALLTSAPVSLPSTDYPTATGLVGLNFPEGPFPRVAQAELMDPLQRGQVPVLSWVVPNGAMHDTSWIKRARKGARVSRPILLRPLIQATSAREYRDTWRKLVEGVRQAGIERTVWVWTPPATDSIPSYFPGLAYVDWLAIDDNPQGRGNRPTASYPAFRRQVAMHTAFHHRPVLVLTSPKEGQTPEARTQELIQLYPEVKAVMFKADPKRASPLLAQNNPLLSAGK</sequence>
<evidence type="ECO:0000256" key="6">
    <source>
        <dbReference type="ARBA" id="ARBA00023136"/>
    </source>
</evidence>
<keyword evidence="3" id="KW-0808">Transferase</keyword>
<evidence type="ECO:0000313" key="9">
    <source>
        <dbReference type="Proteomes" id="UP001500454"/>
    </source>
</evidence>
<keyword evidence="6 7" id="KW-0472">Membrane</keyword>
<organism evidence="8 9">
    <name type="scientific">Hymenobacter koreensis</name>
    <dbReference type="NCBI Taxonomy" id="1084523"/>
    <lineage>
        <taxon>Bacteria</taxon>
        <taxon>Pseudomonadati</taxon>
        <taxon>Bacteroidota</taxon>
        <taxon>Cytophagia</taxon>
        <taxon>Cytophagales</taxon>
        <taxon>Hymenobacteraceae</taxon>
        <taxon>Hymenobacter</taxon>
    </lineage>
</organism>
<keyword evidence="4 7" id="KW-0812">Transmembrane</keyword>
<feature type="transmembrane region" description="Helical" evidence="7">
    <location>
        <begin position="379"/>
        <end position="402"/>
    </location>
</feature>
<feature type="transmembrane region" description="Helical" evidence="7">
    <location>
        <begin position="25"/>
        <end position="43"/>
    </location>
</feature>
<reference evidence="9" key="1">
    <citation type="journal article" date="2019" name="Int. J. Syst. Evol. Microbiol.">
        <title>The Global Catalogue of Microorganisms (GCM) 10K type strain sequencing project: providing services to taxonomists for standard genome sequencing and annotation.</title>
        <authorList>
            <consortium name="The Broad Institute Genomics Platform"/>
            <consortium name="The Broad Institute Genome Sequencing Center for Infectious Disease"/>
            <person name="Wu L."/>
            <person name="Ma J."/>
        </authorList>
    </citation>
    <scope>NUCLEOTIDE SEQUENCE [LARGE SCALE GENOMIC DNA]</scope>
    <source>
        <strain evidence="9">JCM 17924</strain>
    </source>
</reference>
<dbReference type="PANTHER" id="PTHR43867">
    <property type="entry name" value="CELLULOSE SYNTHASE CATALYTIC SUBUNIT A [UDP-FORMING]"/>
    <property type="match status" value="1"/>
</dbReference>
<evidence type="ECO:0000256" key="5">
    <source>
        <dbReference type="ARBA" id="ARBA00022989"/>
    </source>
</evidence>
<feature type="transmembrane region" description="Helical" evidence="7">
    <location>
        <begin position="422"/>
        <end position="445"/>
    </location>
</feature>
<dbReference type="CDD" id="cd06421">
    <property type="entry name" value="CESA_CelA_like"/>
    <property type="match status" value="1"/>
</dbReference>
<evidence type="ECO:0000313" key="8">
    <source>
        <dbReference type="EMBL" id="GAA4387015.1"/>
    </source>
</evidence>
<dbReference type="InterPro" id="IPR017853">
    <property type="entry name" value="GH"/>
</dbReference>
<keyword evidence="5 7" id="KW-1133">Transmembrane helix</keyword>
<keyword evidence="2" id="KW-0328">Glycosyltransferase</keyword>
<dbReference type="PANTHER" id="PTHR43867:SF2">
    <property type="entry name" value="CELLULOSE SYNTHASE CATALYTIC SUBUNIT A [UDP-FORMING]"/>
    <property type="match status" value="1"/>
</dbReference>
<dbReference type="InterPro" id="IPR050321">
    <property type="entry name" value="Glycosyltr_2/OpgH_subfam"/>
</dbReference>
<feature type="transmembrane region" description="Helical" evidence="7">
    <location>
        <begin position="349"/>
        <end position="367"/>
    </location>
</feature>
<protein>
    <recommendedName>
        <fullName evidence="10">Glycosyltransferase</fullName>
    </recommendedName>
</protein>
<keyword evidence="9" id="KW-1185">Reference proteome</keyword>
<dbReference type="Proteomes" id="UP001500454">
    <property type="component" value="Unassembled WGS sequence"/>
</dbReference>
<evidence type="ECO:0000256" key="3">
    <source>
        <dbReference type="ARBA" id="ARBA00022679"/>
    </source>
</evidence>
<evidence type="ECO:0000256" key="7">
    <source>
        <dbReference type="SAM" id="Phobius"/>
    </source>
</evidence>
<dbReference type="EMBL" id="BAABHA010000010">
    <property type="protein sequence ID" value="GAA4387015.1"/>
    <property type="molecule type" value="Genomic_DNA"/>
</dbReference>
<dbReference type="SUPFAM" id="SSF51445">
    <property type="entry name" value="(Trans)glycosidases"/>
    <property type="match status" value="1"/>
</dbReference>
<dbReference type="Pfam" id="PF13641">
    <property type="entry name" value="Glyco_tranf_2_3"/>
    <property type="match status" value="1"/>
</dbReference>
<dbReference type="InterPro" id="IPR029044">
    <property type="entry name" value="Nucleotide-diphossugar_trans"/>
</dbReference>
<evidence type="ECO:0000256" key="2">
    <source>
        <dbReference type="ARBA" id="ARBA00022676"/>
    </source>
</evidence>
<feature type="transmembrane region" description="Helical" evidence="7">
    <location>
        <begin position="316"/>
        <end position="337"/>
    </location>
</feature>
<gene>
    <name evidence="8" type="ORF">GCM10023186_32250</name>
</gene>
<dbReference type="Gene3D" id="3.90.550.10">
    <property type="entry name" value="Spore Coat Polysaccharide Biosynthesis Protein SpsA, Chain A"/>
    <property type="match status" value="1"/>
</dbReference>
<comment type="subcellular location">
    <subcellularLocation>
        <location evidence="1">Membrane</location>
        <topology evidence="1">Multi-pass membrane protein</topology>
    </subcellularLocation>
</comment>
<name>A0ABP8J9J5_9BACT</name>
<comment type="caution">
    <text evidence="8">The sequence shown here is derived from an EMBL/GenBank/DDBJ whole genome shotgun (WGS) entry which is preliminary data.</text>
</comment>
<evidence type="ECO:0008006" key="10">
    <source>
        <dbReference type="Google" id="ProtNLM"/>
    </source>
</evidence>